<sequence>MRFHIAGLGAVGSLLAFHLRRSLDIKHQIFLIHRTKQAAIDARYAGGLLSVENDGTTLTATGFQHFALDTFARNPEPKIFRKPLKPGRPPVVTEPPAPARPWDAIDSLFVTTKAHSVVDVVRALSPLLSKKSTIVLLGNGMGVYEHLIHELYQNPYERPNFILGVNTHGAWRKDRWKVVHAGVGRLQFGIVPDSAPAPRDFEKDGLTLDNILNDPSDPDALRYLNLRNTIAALQNAEDLVPTWKPIVDIEIEMQRKVVTNSIINPLTALLGCRNGDVFELESGLRIMRAICAEAEAVFAPQFYAETRGPSGPLEAKQKTIDDWLRDGFSPDLTRRALERLCLQVARGTANNFSSMLVDMRNGAPTEIEYTNGYLMNLGVTYDVPMPATAMLLNLIKLRSAIPDQSRL</sequence>
<evidence type="ECO:0000313" key="8">
    <source>
        <dbReference type="EMBL" id="KDQ63265.1"/>
    </source>
</evidence>
<gene>
    <name evidence="8" type="ORF">JAAARDRAFT_119088</name>
</gene>
<proteinExistence type="inferred from homology"/>
<dbReference type="SUPFAM" id="SSF51735">
    <property type="entry name" value="NAD(P)-binding Rossmann-fold domains"/>
    <property type="match status" value="1"/>
</dbReference>
<dbReference type="Proteomes" id="UP000027265">
    <property type="component" value="Unassembled WGS sequence"/>
</dbReference>
<dbReference type="InterPro" id="IPR013328">
    <property type="entry name" value="6PGD_dom2"/>
</dbReference>
<evidence type="ECO:0000256" key="2">
    <source>
        <dbReference type="ARBA" id="ARBA00013014"/>
    </source>
</evidence>
<feature type="domain" description="Ketopantoate reductase N-terminal" evidence="6">
    <location>
        <begin position="3"/>
        <end position="191"/>
    </location>
</feature>
<evidence type="ECO:0000313" key="9">
    <source>
        <dbReference type="Proteomes" id="UP000027265"/>
    </source>
</evidence>
<dbReference type="NCBIfam" id="TIGR00745">
    <property type="entry name" value="apbA_panE"/>
    <property type="match status" value="1"/>
</dbReference>
<dbReference type="STRING" id="933084.A0A067QAS8"/>
<dbReference type="InterPro" id="IPR013752">
    <property type="entry name" value="KPA_reductase"/>
</dbReference>
<evidence type="ECO:0000256" key="4">
    <source>
        <dbReference type="ARBA" id="ARBA00023002"/>
    </source>
</evidence>
<dbReference type="InterPro" id="IPR050838">
    <property type="entry name" value="Ketopantoate_reductase"/>
</dbReference>
<dbReference type="EC" id="1.1.1.169" evidence="2"/>
<dbReference type="Pfam" id="PF02558">
    <property type="entry name" value="ApbA"/>
    <property type="match status" value="1"/>
</dbReference>
<dbReference type="InterPro" id="IPR003710">
    <property type="entry name" value="ApbA"/>
</dbReference>
<dbReference type="GO" id="GO:0015940">
    <property type="term" value="P:pantothenate biosynthetic process"/>
    <property type="evidence" value="ECO:0007669"/>
    <property type="project" value="InterPro"/>
</dbReference>
<dbReference type="Pfam" id="PF08546">
    <property type="entry name" value="ApbA_C"/>
    <property type="match status" value="1"/>
</dbReference>
<dbReference type="InterPro" id="IPR013332">
    <property type="entry name" value="KPR_N"/>
</dbReference>
<comment type="similarity">
    <text evidence="1">Belongs to the ketopantoate reductase family.</text>
</comment>
<dbReference type="PANTHER" id="PTHR43765">
    <property type="entry name" value="2-DEHYDROPANTOATE 2-REDUCTASE-RELATED"/>
    <property type="match status" value="1"/>
</dbReference>
<dbReference type="SUPFAM" id="SSF48179">
    <property type="entry name" value="6-phosphogluconate dehydrogenase C-terminal domain-like"/>
    <property type="match status" value="1"/>
</dbReference>
<dbReference type="GO" id="GO:0008677">
    <property type="term" value="F:2-dehydropantoate 2-reductase activity"/>
    <property type="evidence" value="ECO:0007669"/>
    <property type="project" value="UniProtKB-EC"/>
</dbReference>
<name>A0A067QAS8_9AGAM</name>
<keyword evidence="4" id="KW-0560">Oxidoreductase</keyword>
<feature type="domain" description="Ketopantoate reductase C-terminal" evidence="7">
    <location>
        <begin position="249"/>
        <end position="397"/>
    </location>
</feature>
<dbReference type="InParanoid" id="A0A067QAS8"/>
<dbReference type="PANTHER" id="PTHR43765:SF2">
    <property type="entry name" value="2-DEHYDROPANTOATE 2-REDUCTASE"/>
    <property type="match status" value="1"/>
</dbReference>
<dbReference type="GO" id="GO:0050661">
    <property type="term" value="F:NADP binding"/>
    <property type="evidence" value="ECO:0007669"/>
    <property type="project" value="TreeGrafter"/>
</dbReference>
<dbReference type="InterPro" id="IPR036291">
    <property type="entry name" value="NAD(P)-bd_dom_sf"/>
</dbReference>
<dbReference type="InterPro" id="IPR008927">
    <property type="entry name" value="6-PGluconate_DH-like_C_sf"/>
</dbReference>
<dbReference type="OrthoDB" id="73846at2759"/>
<evidence type="ECO:0000256" key="3">
    <source>
        <dbReference type="ARBA" id="ARBA00022857"/>
    </source>
</evidence>
<keyword evidence="9" id="KW-1185">Reference proteome</keyword>
<keyword evidence="3" id="KW-0521">NADP</keyword>
<dbReference type="Gene3D" id="1.10.1040.10">
    <property type="entry name" value="N-(1-d-carboxylethyl)-l-norvaline Dehydrogenase, domain 2"/>
    <property type="match status" value="1"/>
</dbReference>
<protein>
    <recommendedName>
        <fullName evidence="2">2-dehydropantoate 2-reductase</fullName>
        <ecNumber evidence="2">1.1.1.169</ecNumber>
    </recommendedName>
    <alternativeName>
        <fullName evidence="5">Ketopantoate reductase</fullName>
    </alternativeName>
</protein>
<dbReference type="AlphaFoldDB" id="A0A067QAS8"/>
<reference evidence="9" key="1">
    <citation type="journal article" date="2014" name="Proc. Natl. Acad. Sci. U.S.A.">
        <title>Extensive sampling of basidiomycete genomes demonstrates inadequacy of the white-rot/brown-rot paradigm for wood decay fungi.</title>
        <authorList>
            <person name="Riley R."/>
            <person name="Salamov A.A."/>
            <person name="Brown D.W."/>
            <person name="Nagy L.G."/>
            <person name="Floudas D."/>
            <person name="Held B.W."/>
            <person name="Levasseur A."/>
            <person name="Lombard V."/>
            <person name="Morin E."/>
            <person name="Otillar R."/>
            <person name="Lindquist E.A."/>
            <person name="Sun H."/>
            <person name="LaButti K.M."/>
            <person name="Schmutz J."/>
            <person name="Jabbour D."/>
            <person name="Luo H."/>
            <person name="Baker S.E."/>
            <person name="Pisabarro A.G."/>
            <person name="Walton J.D."/>
            <person name="Blanchette R.A."/>
            <person name="Henrissat B."/>
            <person name="Martin F."/>
            <person name="Cullen D."/>
            <person name="Hibbett D.S."/>
            <person name="Grigoriev I.V."/>
        </authorList>
    </citation>
    <scope>NUCLEOTIDE SEQUENCE [LARGE SCALE GENOMIC DNA]</scope>
    <source>
        <strain evidence="9">MUCL 33604</strain>
    </source>
</reference>
<organism evidence="8 9">
    <name type="scientific">Jaapia argillacea MUCL 33604</name>
    <dbReference type="NCBI Taxonomy" id="933084"/>
    <lineage>
        <taxon>Eukaryota</taxon>
        <taxon>Fungi</taxon>
        <taxon>Dikarya</taxon>
        <taxon>Basidiomycota</taxon>
        <taxon>Agaricomycotina</taxon>
        <taxon>Agaricomycetes</taxon>
        <taxon>Agaricomycetidae</taxon>
        <taxon>Jaapiales</taxon>
        <taxon>Jaapiaceae</taxon>
        <taxon>Jaapia</taxon>
    </lineage>
</organism>
<dbReference type="EMBL" id="KL197710">
    <property type="protein sequence ID" value="KDQ63265.1"/>
    <property type="molecule type" value="Genomic_DNA"/>
</dbReference>
<dbReference type="HOGENOM" id="CLU_031468_10_2_1"/>
<evidence type="ECO:0000259" key="7">
    <source>
        <dbReference type="Pfam" id="PF08546"/>
    </source>
</evidence>
<dbReference type="FunCoup" id="A0A067QAS8">
    <property type="interactions" value="253"/>
</dbReference>
<dbReference type="GO" id="GO:0005739">
    <property type="term" value="C:mitochondrion"/>
    <property type="evidence" value="ECO:0007669"/>
    <property type="project" value="TreeGrafter"/>
</dbReference>
<evidence type="ECO:0000256" key="1">
    <source>
        <dbReference type="ARBA" id="ARBA00007870"/>
    </source>
</evidence>
<accession>A0A067QAS8</accession>
<evidence type="ECO:0000259" key="6">
    <source>
        <dbReference type="Pfam" id="PF02558"/>
    </source>
</evidence>
<dbReference type="Gene3D" id="3.40.50.720">
    <property type="entry name" value="NAD(P)-binding Rossmann-like Domain"/>
    <property type="match status" value="1"/>
</dbReference>
<evidence type="ECO:0000256" key="5">
    <source>
        <dbReference type="ARBA" id="ARBA00032024"/>
    </source>
</evidence>